<dbReference type="SUPFAM" id="SSF48340">
    <property type="entry name" value="Interferon-induced guanylate-binding protein 1 (GBP1), C-terminal domain"/>
    <property type="match status" value="1"/>
</dbReference>
<dbReference type="Pfam" id="PF02841">
    <property type="entry name" value="GBP_C"/>
    <property type="match status" value="1"/>
</dbReference>
<feature type="non-terminal residue" evidence="2">
    <location>
        <position position="91"/>
    </location>
</feature>
<gene>
    <name evidence="2" type="ORF">GDO81_029010</name>
</gene>
<sequence>MVFKARSLNDPDQRYLRELKNQIRKRKEEFMKKNEDLSREVCADLLSCLSISLRDGILEGRYSPPQGQKRFLRDKLQLLEIYNGLPGKGVK</sequence>
<reference evidence="2" key="1">
    <citation type="thesis" date="2020" institute="ProQuest LLC" country="789 East Eisenhower Parkway, Ann Arbor, MI, USA">
        <title>Comparative Genomics and Chromosome Evolution.</title>
        <authorList>
            <person name="Mudd A.B."/>
        </authorList>
    </citation>
    <scope>NUCLEOTIDE SEQUENCE</scope>
    <source>
        <strain evidence="2">237g6f4</strain>
        <tissue evidence="2">Blood</tissue>
    </source>
</reference>
<accession>A0AAV6YCL1</accession>
<feature type="domain" description="Guanylate-binding protein/Atlastin C-terminal" evidence="1">
    <location>
        <begin position="2"/>
        <end position="91"/>
    </location>
</feature>
<name>A0AAV6YCL1_ENGPU</name>
<evidence type="ECO:0000259" key="1">
    <source>
        <dbReference type="Pfam" id="PF02841"/>
    </source>
</evidence>
<dbReference type="InterPro" id="IPR003191">
    <property type="entry name" value="Guanylate-bd/ATL_C"/>
</dbReference>
<protein>
    <recommendedName>
        <fullName evidence="1">Guanylate-binding protein/Atlastin C-terminal domain-containing protein</fullName>
    </recommendedName>
</protein>
<evidence type="ECO:0000313" key="2">
    <source>
        <dbReference type="EMBL" id="KAG8535254.1"/>
    </source>
</evidence>
<evidence type="ECO:0000313" key="3">
    <source>
        <dbReference type="Proteomes" id="UP000824782"/>
    </source>
</evidence>
<dbReference type="GO" id="GO:0005525">
    <property type="term" value="F:GTP binding"/>
    <property type="evidence" value="ECO:0007669"/>
    <property type="project" value="InterPro"/>
</dbReference>
<dbReference type="GO" id="GO:0003924">
    <property type="term" value="F:GTPase activity"/>
    <property type="evidence" value="ECO:0007669"/>
    <property type="project" value="InterPro"/>
</dbReference>
<dbReference type="EMBL" id="WNYA01072748">
    <property type="protein sequence ID" value="KAG8535254.1"/>
    <property type="molecule type" value="Genomic_DNA"/>
</dbReference>
<proteinExistence type="predicted"/>
<keyword evidence="3" id="KW-1185">Reference proteome</keyword>
<dbReference type="Proteomes" id="UP000824782">
    <property type="component" value="Unassembled WGS sequence"/>
</dbReference>
<dbReference type="AlphaFoldDB" id="A0AAV6YCL1"/>
<comment type="caution">
    <text evidence="2">The sequence shown here is derived from an EMBL/GenBank/DDBJ whole genome shotgun (WGS) entry which is preliminary data.</text>
</comment>
<dbReference type="Gene3D" id="1.20.1000.10">
    <property type="entry name" value="Guanylate-binding protein, C-terminal domain"/>
    <property type="match status" value="1"/>
</dbReference>
<dbReference type="InterPro" id="IPR036543">
    <property type="entry name" value="Guanylate-bd_C_sf"/>
</dbReference>
<organism evidence="2 3">
    <name type="scientific">Engystomops pustulosus</name>
    <name type="common">Tungara frog</name>
    <name type="synonym">Physalaemus pustulosus</name>
    <dbReference type="NCBI Taxonomy" id="76066"/>
    <lineage>
        <taxon>Eukaryota</taxon>
        <taxon>Metazoa</taxon>
        <taxon>Chordata</taxon>
        <taxon>Craniata</taxon>
        <taxon>Vertebrata</taxon>
        <taxon>Euteleostomi</taxon>
        <taxon>Amphibia</taxon>
        <taxon>Batrachia</taxon>
        <taxon>Anura</taxon>
        <taxon>Neobatrachia</taxon>
        <taxon>Hyloidea</taxon>
        <taxon>Leptodactylidae</taxon>
        <taxon>Leiuperinae</taxon>
        <taxon>Engystomops</taxon>
    </lineage>
</organism>